<dbReference type="EMBL" id="HBEM01003753">
    <property type="protein sequence ID" value="CAD8433499.1"/>
    <property type="molecule type" value="Transcribed_RNA"/>
</dbReference>
<reference evidence="3" key="1">
    <citation type="submission" date="2021-01" db="EMBL/GenBank/DDBJ databases">
        <authorList>
            <person name="Corre E."/>
            <person name="Pelletier E."/>
            <person name="Niang G."/>
            <person name="Scheremetjew M."/>
            <person name="Finn R."/>
            <person name="Kale V."/>
            <person name="Holt S."/>
            <person name="Cochrane G."/>
            <person name="Meng A."/>
            <person name="Brown T."/>
            <person name="Cohen L."/>
        </authorList>
    </citation>
    <scope>NUCLEOTIDE SEQUENCE</scope>
    <source>
        <strain evidence="3">CCMP2058</strain>
    </source>
</reference>
<dbReference type="Pfam" id="PF24842">
    <property type="entry name" value="UFD1_N2"/>
    <property type="match status" value="1"/>
</dbReference>
<feature type="region of interest" description="Disordered" evidence="1">
    <location>
        <begin position="185"/>
        <end position="204"/>
    </location>
</feature>
<feature type="compositionally biased region" description="Polar residues" evidence="1">
    <location>
        <begin position="413"/>
        <end position="427"/>
    </location>
</feature>
<feature type="region of interest" description="Disordered" evidence="1">
    <location>
        <begin position="308"/>
        <end position="349"/>
    </location>
</feature>
<dbReference type="InterPro" id="IPR055418">
    <property type="entry name" value="UFD1_N2"/>
</dbReference>
<dbReference type="GO" id="GO:0006511">
    <property type="term" value="P:ubiquitin-dependent protein catabolic process"/>
    <property type="evidence" value="ECO:0007669"/>
    <property type="project" value="InterPro"/>
</dbReference>
<feature type="domain" description="Ubiquitin fusion degradation protein UFD1 N-terminal subdomain 2" evidence="2">
    <location>
        <begin position="23"/>
        <end position="106"/>
    </location>
</feature>
<dbReference type="AlphaFoldDB" id="A0A7S0CVJ1"/>
<accession>A0A7S0CVJ1</accession>
<feature type="compositionally biased region" description="Basic and acidic residues" evidence="1">
    <location>
        <begin position="325"/>
        <end position="341"/>
    </location>
</feature>
<dbReference type="PANTHER" id="PTHR12555">
    <property type="entry name" value="UBIQUITIN FUSION DEGRADATON PROTEIN 1"/>
    <property type="match status" value="1"/>
</dbReference>
<dbReference type="GO" id="GO:0031593">
    <property type="term" value="F:polyubiquitin modification-dependent protein binding"/>
    <property type="evidence" value="ECO:0007669"/>
    <property type="project" value="TreeGrafter"/>
</dbReference>
<feature type="region of interest" description="Disordered" evidence="1">
    <location>
        <begin position="238"/>
        <end position="294"/>
    </location>
</feature>
<gene>
    <name evidence="3" type="ORF">LAMO00422_LOCUS2627</name>
</gene>
<protein>
    <recommendedName>
        <fullName evidence="2">Ubiquitin fusion degradation protein UFD1 N-terminal subdomain 2 domain-containing protein</fullName>
    </recommendedName>
</protein>
<dbReference type="InterPro" id="IPR004854">
    <property type="entry name" value="Ufd1-like"/>
</dbReference>
<dbReference type="GO" id="GO:0036503">
    <property type="term" value="P:ERAD pathway"/>
    <property type="evidence" value="ECO:0007669"/>
    <property type="project" value="TreeGrafter"/>
</dbReference>
<organism evidence="3">
    <name type="scientific">Amorphochlora amoebiformis</name>
    <dbReference type="NCBI Taxonomy" id="1561963"/>
    <lineage>
        <taxon>Eukaryota</taxon>
        <taxon>Sar</taxon>
        <taxon>Rhizaria</taxon>
        <taxon>Cercozoa</taxon>
        <taxon>Chlorarachniophyceae</taxon>
        <taxon>Amorphochlora</taxon>
    </lineage>
</organism>
<evidence type="ECO:0000313" key="3">
    <source>
        <dbReference type="EMBL" id="CAD8433499.1"/>
    </source>
</evidence>
<evidence type="ECO:0000259" key="2">
    <source>
        <dbReference type="Pfam" id="PF24842"/>
    </source>
</evidence>
<feature type="region of interest" description="Disordered" evidence="1">
    <location>
        <begin position="395"/>
        <end position="436"/>
    </location>
</feature>
<evidence type="ECO:0000256" key="1">
    <source>
        <dbReference type="SAM" id="MobiDB-lite"/>
    </source>
</evidence>
<dbReference type="GO" id="GO:0034098">
    <property type="term" value="C:VCP-NPL4-UFD1 AAA ATPase complex"/>
    <property type="evidence" value="ECO:0007669"/>
    <property type="project" value="TreeGrafter"/>
</dbReference>
<sequence length="436" mass="48216">MEDMMLQAGDMLSFRLTNLPTLKFVKFQPFRWQFSRIKNPKSVLTRELQSSYVTLSKGEIVTIRNDGKRFRLVCAEVKAKGKGPLSANAQAGCIIDTDLTVEFLPPVGKAPETKLLRINSTVNGAVEARKYVYFRVKIVDPYREIKVKFNKIEGSAERKASRGRGDRLILFYSFTNQYVTRSDGLPFTTSAEPEAPPLRSPDGAGKPFPNKWLYLSIHNPSATQSLFSLELSEGLSVISSPQEPEQENQVRKSLGGWGRSRSRSRSMSPGRGRRLSGGSTGRSMGGKSAKGILDSKAIRKARLAALTRRSKRNSWGAAQRVGLTRAERKSKADGKLPEVDKRRHSSIPGLIRQQSSEVRKMRAARKRAVEANLSKTEGEKIAELGKLVFATLMKATSSESKDSDPKSRKFKGKSSTSLASRSRNPGTSPGYGEDVD</sequence>
<name>A0A7S0CVJ1_9EUKA</name>
<proteinExistence type="predicted"/>
<dbReference type="Gene3D" id="3.10.330.10">
    <property type="match status" value="1"/>
</dbReference>
<dbReference type="PANTHER" id="PTHR12555:SF13">
    <property type="entry name" value="UBIQUITIN RECOGNITION FACTOR IN ER-ASSOCIATED DEGRADATION PROTEIN 1"/>
    <property type="match status" value="1"/>
</dbReference>